<proteinExistence type="predicted"/>
<evidence type="ECO:0000313" key="5">
    <source>
        <dbReference type="Proteomes" id="UP000008141"/>
    </source>
</evidence>
<dbReference type="AlphaFoldDB" id="E1ZMM8"/>
<evidence type="ECO:0000256" key="2">
    <source>
        <dbReference type="SAM" id="SignalP"/>
    </source>
</evidence>
<keyword evidence="2" id="KW-0732">Signal</keyword>
<accession>E1ZMM8</accession>
<gene>
    <name evidence="4" type="ORF">CHLNCDRAFT_138258</name>
</gene>
<dbReference type="Proteomes" id="UP000008141">
    <property type="component" value="Unassembled WGS sequence"/>
</dbReference>
<evidence type="ECO:0000259" key="3">
    <source>
        <dbReference type="Pfam" id="PF05548"/>
    </source>
</evidence>
<dbReference type="RefSeq" id="XP_005844823.1">
    <property type="nucleotide sequence ID" value="XM_005844761.1"/>
</dbReference>
<evidence type="ECO:0000256" key="1">
    <source>
        <dbReference type="SAM" id="MobiDB-lite"/>
    </source>
</evidence>
<keyword evidence="5" id="KW-1185">Reference proteome</keyword>
<organism evidence="5">
    <name type="scientific">Chlorella variabilis</name>
    <name type="common">Green alga</name>
    <dbReference type="NCBI Taxonomy" id="554065"/>
    <lineage>
        <taxon>Eukaryota</taxon>
        <taxon>Viridiplantae</taxon>
        <taxon>Chlorophyta</taxon>
        <taxon>core chlorophytes</taxon>
        <taxon>Trebouxiophyceae</taxon>
        <taxon>Chlorellales</taxon>
        <taxon>Chlorellaceae</taxon>
        <taxon>Chlorella clade</taxon>
        <taxon>Chlorella</taxon>
    </lineage>
</organism>
<dbReference type="Pfam" id="PF05548">
    <property type="entry name" value="Peptidase_M11"/>
    <property type="match status" value="2"/>
</dbReference>
<dbReference type="eggNOG" id="ENOG502SQEV">
    <property type="taxonomic scope" value="Eukaryota"/>
</dbReference>
<feature type="chain" id="PRO_5003155909" description="Peptidase M11 gametolysin domain-containing protein" evidence="2">
    <location>
        <begin position="23"/>
        <end position="873"/>
    </location>
</feature>
<dbReference type="GeneID" id="17352215"/>
<sequence length="873" mass="93100">MAMRASAVALVLLSVFPQPSAPQETITGKTVLLAIGYPPGIPSRQALFVKTTDIQRVHVLVYNSTSGDLPASWFPGITTGMDIKLSGTWLSRGPNSSGDGQQSRRSSSGRGGQSSAAGKAAQRYPYQYNVRSAYCFLGNEMKVSGGHKSKPVIERGKKKRKVKAMAAAAAVASRQPNGSACPATGLPKFNVSQDRRAVFAELNPRGPAVGGTFSQCSYGKSRLTLNSQVVDKVELPCNGPTVTSLQRKQRRVYLIPPSACGFVGLAYIGCDGSFECRAWISSDLWTTPQAYVHELGHHTFLAHASTTRKDGSVDEYGDFTSSMGYCCVDRCPNMPQAWQLGWAPLQQLSGATLRPGTTVQVQLASQSNPSSRPTGPSGVRVVANWTAGVDPIFAGLRSRTGGDLALDPSYSNRINLYSSASTNTYDARPSMWRAGLAVNQSWEAPGANLTIRLRGFASGIALVSVGLRPYSALTLCPPPPPPPPPPPAGKAIVLARNYRRGKPALQSLFIRTKTGKRVHIFFGNETRYPGITTGMDILLDGTWLSRGAGDAQAAAAAHAAAHAAAAGDGLPAAQSAICVWGKKMRVSGRRKTKPIIQRGTVRAAVASGAGDDPVQTVGVLSTNPQLTSTDMSTLFVPIAGRQPDGSACPNAGLPKFNASQVRQAVFAELNPRGATVGGTFSQCSYGKSRLTMKNSLVVDTVELPCNGTTFDVPWTFSKCDFDDFNGWADAVDQKLIASGLDLSKYFHRVYMVPPGPCTFVGLAYIGCDGSFECRAWIAGDVWTTTQAIVHELGHHLYLGHSGLLTTQGNLDEYGDSSSLMGFCEDRCPTTPQMWQLGWGQVVQLDSKSLRPGVTVQVQLVSQSDPSSRLLVWA</sequence>
<reference evidence="4 5" key="1">
    <citation type="journal article" date="2010" name="Plant Cell">
        <title>The Chlorella variabilis NC64A genome reveals adaptation to photosymbiosis, coevolution with viruses, and cryptic sex.</title>
        <authorList>
            <person name="Blanc G."/>
            <person name="Duncan G."/>
            <person name="Agarkova I."/>
            <person name="Borodovsky M."/>
            <person name="Gurnon J."/>
            <person name="Kuo A."/>
            <person name="Lindquist E."/>
            <person name="Lucas S."/>
            <person name="Pangilinan J."/>
            <person name="Polle J."/>
            <person name="Salamov A."/>
            <person name="Terry A."/>
            <person name="Yamada T."/>
            <person name="Dunigan D.D."/>
            <person name="Grigoriev I.V."/>
            <person name="Claverie J.M."/>
            <person name="Van Etten J.L."/>
        </authorList>
    </citation>
    <scope>NUCLEOTIDE SEQUENCE [LARGE SCALE GENOMIC DNA]</scope>
    <source>
        <strain evidence="4 5">NC64A</strain>
    </source>
</reference>
<dbReference type="InterPro" id="IPR008752">
    <property type="entry name" value="Peptidase_M11"/>
</dbReference>
<feature type="compositionally biased region" description="Low complexity" evidence="1">
    <location>
        <begin position="96"/>
        <end position="118"/>
    </location>
</feature>
<evidence type="ECO:0000313" key="4">
    <source>
        <dbReference type="EMBL" id="EFN52721.1"/>
    </source>
</evidence>
<feature type="signal peptide" evidence="2">
    <location>
        <begin position="1"/>
        <end position="22"/>
    </location>
</feature>
<dbReference type="KEGG" id="cvr:CHLNCDRAFT_138258"/>
<feature type="domain" description="Peptidase M11 gametolysin" evidence="3">
    <location>
        <begin position="655"/>
        <end position="843"/>
    </location>
</feature>
<dbReference type="OrthoDB" id="535741at2759"/>
<dbReference type="InParanoid" id="E1ZMM8"/>
<name>E1ZMM8_CHLVA</name>
<feature type="domain" description="Peptidase M11 gametolysin" evidence="3">
    <location>
        <begin position="245"/>
        <end position="422"/>
    </location>
</feature>
<dbReference type="EMBL" id="GL433854">
    <property type="protein sequence ID" value="EFN52721.1"/>
    <property type="molecule type" value="Genomic_DNA"/>
</dbReference>
<dbReference type="SUPFAM" id="SSF55486">
    <property type="entry name" value="Metalloproteases ('zincins'), catalytic domain"/>
    <property type="match status" value="1"/>
</dbReference>
<dbReference type="SUPFAM" id="SSF101447">
    <property type="entry name" value="Formin homology 2 domain (FH2 domain)"/>
    <property type="match status" value="1"/>
</dbReference>
<protein>
    <recommendedName>
        <fullName evidence="3">Peptidase M11 gametolysin domain-containing protein</fullName>
    </recommendedName>
</protein>
<feature type="region of interest" description="Disordered" evidence="1">
    <location>
        <begin position="88"/>
        <end position="118"/>
    </location>
</feature>